<dbReference type="eggNOG" id="KOG2478">
    <property type="taxonomic scope" value="Eukaryota"/>
</dbReference>
<evidence type="ECO:0000256" key="1">
    <source>
        <dbReference type="ARBA" id="ARBA00004123"/>
    </source>
</evidence>
<feature type="compositionally biased region" description="Low complexity" evidence="4">
    <location>
        <begin position="241"/>
        <end position="252"/>
    </location>
</feature>
<dbReference type="InParanoid" id="F2TVI9"/>
<feature type="region of interest" description="Disordered" evidence="4">
    <location>
        <begin position="205"/>
        <end position="295"/>
    </location>
</feature>
<gene>
    <name evidence="5" type="ORF">PTSG_00101</name>
</gene>
<keyword evidence="6" id="KW-1185">Reference proteome</keyword>
<evidence type="ECO:0008006" key="7">
    <source>
        <dbReference type="Google" id="ProtNLM"/>
    </source>
</evidence>
<dbReference type="OrthoDB" id="10260285at2759"/>
<dbReference type="EMBL" id="GL832955">
    <property type="protein sequence ID" value="EGD72085.1"/>
    <property type="molecule type" value="Genomic_DNA"/>
</dbReference>
<dbReference type="GO" id="GO:0003682">
    <property type="term" value="F:chromatin binding"/>
    <property type="evidence" value="ECO:0007669"/>
    <property type="project" value="TreeGrafter"/>
</dbReference>
<protein>
    <recommendedName>
        <fullName evidence="7">RNA polymerase II-associated factor 1 homolog</fullName>
    </recommendedName>
</protein>
<accession>F2TVI9</accession>
<comment type="similarity">
    <text evidence="2">Belongs to the PAF1 family.</text>
</comment>
<dbReference type="AlphaFoldDB" id="F2TVI9"/>
<evidence type="ECO:0000313" key="5">
    <source>
        <dbReference type="EMBL" id="EGD72085.1"/>
    </source>
</evidence>
<dbReference type="Pfam" id="PF03985">
    <property type="entry name" value="Paf1"/>
    <property type="match status" value="2"/>
</dbReference>
<dbReference type="RefSeq" id="XP_004998657.1">
    <property type="nucleotide sequence ID" value="XM_004998600.1"/>
</dbReference>
<name>F2TVI9_SALR5</name>
<evidence type="ECO:0000313" key="6">
    <source>
        <dbReference type="Proteomes" id="UP000007799"/>
    </source>
</evidence>
<dbReference type="InterPro" id="IPR007133">
    <property type="entry name" value="RNA_pol_II-assoc_Paf1"/>
</dbReference>
<dbReference type="GO" id="GO:0006368">
    <property type="term" value="P:transcription elongation by RNA polymerase II"/>
    <property type="evidence" value="ECO:0007669"/>
    <property type="project" value="InterPro"/>
</dbReference>
<evidence type="ECO:0000256" key="4">
    <source>
        <dbReference type="SAM" id="MobiDB-lite"/>
    </source>
</evidence>
<dbReference type="STRING" id="946362.F2TVI9"/>
<sequence>MHRRSVNGKAGSKQPRLEVHIKYENPLPEIPFPPKFLPHPMDIEEFAEYDAVNDLTNQCRQRFLIGRDVGAPVNLLKEEDYLVPDVPADLDPDDASLLEDDDLDAKAKGVGMGATAFLRKPEYLSADTRALDMYAFVEYEEDGQKKLEFVPLHERVQLSKRPRKRKPSVANELTVVHRGFEPEEFERHRDRIHQIGFTYGDEDADAHATRTAEEQQEHDAGQDEQQHQEEGEEGQLGAGEAGSDATATATAEAEADEAVVAMDEREDAADATATPQEKHDDEEEAASTAANDDAA</sequence>
<feature type="compositionally biased region" description="Low complexity" evidence="4">
    <location>
        <begin position="286"/>
        <end position="295"/>
    </location>
</feature>
<dbReference type="GO" id="GO:0016593">
    <property type="term" value="C:Cdc73/Paf1 complex"/>
    <property type="evidence" value="ECO:0007669"/>
    <property type="project" value="InterPro"/>
</dbReference>
<organism evidence="6">
    <name type="scientific">Salpingoeca rosetta (strain ATCC 50818 / BSB-021)</name>
    <dbReference type="NCBI Taxonomy" id="946362"/>
    <lineage>
        <taxon>Eukaryota</taxon>
        <taxon>Choanoflagellata</taxon>
        <taxon>Craspedida</taxon>
        <taxon>Salpingoecidae</taxon>
        <taxon>Salpingoeca</taxon>
    </lineage>
</organism>
<dbReference type="GeneID" id="16067875"/>
<feature type="compositionally biased region" description="Basic and acidic residues" evidence="4">
    <location>
        <begin position="205"/>
        <end position="229"/>
    </location>
</feature>
<proteinExistence type="inferred from homology"/>
<keyword evidence="3" id="KW-0539">Nucleus</keyword>
<dbReference type="PANTHER" id="PTHR23188">
    <property type="entry name" value="RNA POLYMERASE II-ASSOCIATED FACTOR 1 HOMOLOG"/>
    <property type="match status" value="1"/>
</dbReference>
<reference evidence="5" key="1">
    <citation type="submission" date="2009-08" db="EMBL/GenBank/DDBJ databases">
        <title>Annotation of Salpingoeca rosetta.</title>
        <authorList>
            <consortium name="The Broad Institute Genome Sequencing Platform"/>
            <person name="Russ C."/>
            <person name="Cuomo C."/>
            <person name="Burger G."/>
            <person name="Gray M.W."/>
            <person name="Holland P.W.H."/>
            <person name="King N."/>
            <person name="Lang F.B.F."/>
            <person name="Roger A.J."/>
            <person name="Ruiz-Trillo I."/>
            <person name="Young S.K."/>
            <person name="Zeng Q."/>
            <person name="Gargeya S."/>
            <person name="Alvarado L."/>
            <person name="Berlin A."/>
            <person name="Chapman S.B."/>
            <person name="Chen Z."/>
            <person name="Freedman E."/>
            <person name="Gellesch M."/>
            <person name="Goldberg J."/>
            <person name="Griggs A."/>
            <person name="Gujja S."/>
            <person name="Heilman E."/>
            <person name="Heiman D."/>
            <person name="Howarth C."/>
            <person name="Mehta T."/>
            <person name="Neiman D."/>
            <person name="Pearson M."/>
            <person name="Roberts A."/>
            <person name="Saif S."/>
            <person name="Shea T."/>
            <person name="Shenoy N."/>
            <person name="Sisk P."/>
            <person name="Stolte C."/>
            <person name="Sykes S."/>
            <person name="White J."/>
            <person name="Yandava C."/>
            <person name="Haas B."/>
            <person name="Nusbaum C."/>
            <person name="Birren B."/>
        </authorList>
    </citation>
    <scope>NUCLEOTIDE SEQUENCE [LARGE SCALE GENOMIC DNA]</scope>
    <source>
        <strain evidence="5">ATCC 50818</strain>
    </source>
</reference>
<dbReference type="PANTHER" id="PTHR23188:SF12">
    <property type="entry name" value="RNA POLYMERASE II-ASSOCIATED FACTOR 1 HOMOLOG"/>
    <property type="match status" value="1"/>
</dbReference>
<dbReference type="GO" id="GO:0000993">
    <property type="term" value="F:RNA polymerase II complex binding"/>
    <property type="evidence" value="ECO:0007669"/>
    <property type="project" value="TreeGrafter"/>
</dbReference>
<dbReference type="KEGG" id="sre:PTSG_00101"/>
<comment type="subcellular location">
    <subcellularLocation>
        <location evidence="1">Nucleus</location>
    </subcellularLocation>
</comment>
<evidence type="ECO:0000256" key="2">
    <source>
        <dbReference type="ARBA" id="ARBA00007560"/>
    </source>
</evidence>
<evidence type="ECO:0000256" key="3">
    <source>
        <dbReference type="ARBA" id="ARBA00023242"/>
    </source>
</evidence>
<dbReference type="Proteomes" id="UP000007799">
    <property type="component" value="Unassembled WGS sequence"/>
</dbReference>